<reference evidence="1 2" key="1">
    <citation type="journal article" date="2019" name="Sci. Rep.">
        <title>Orb-weaving spider Araneus ventricosus genome elucidates the spidroin gene catalogue.</title>
        <authorList>
            <person name="Kono N."/>
            <person name="Nakamura H."/>
            <person name="Ohtoshi R."/>
            <person name="Moran D.A.P."/>
            <person name="Shinohara A."/>
            <person name="Yoshida Y."/>
            <person name="Fujiwara M."/>
            <person name="Mori M."/>
            <person name="Tomita M."/>
            <person name="Arakawa K."/>
        </authorList>
    </citation>
    <scope>NUCLEOTIDE SEQUENCE [LARGE SCALE GENOMIC DNA]</scope>
</reference>
<gene>
    <name evidence="1" type="ORF">AVEN_1971_1</name>
</gene>
<sequence>MKSKFQEECADRIYARKGREWEAVEAMANKLVSKIFNRVKLRKKIMELLWPVCYRILQWESIHGPSIGNHFLRRFYWKTKGRIDKTRTVRYIIGSKNISMRRRFVLSPSMHDIHQMWREMSNDDVMYFYGENGEKSSPPIRFWAYTVERFDDFTESYPHSVCKCEFDNWLVEAIKYRFAITAEDGGGKNWHSFILGIYLKS</sequence>
<name>A0A4Y2IQG7_ARAVE</name>
<accession>A0A4Y2IQG7</accession>
<dbReference type="EMBL" id="BGPR01002808">
    <property type="protein sequence ID" value="GBM79206.1"/>
    <property type="molecule type" value="Genomic_DNA"/>
</dbReference>
<evidence type="ECO:0000313" key="1">
    <source>
        <dbReference type="EMBL" id="GBM79206.1"/>
    </source>
</evidence>
<comment type="caution">
    <text evidence="1">The sequence shown here is derived from an EMBL/GenBank/DDBJ whole genome shotgun (WGS) entry which is preliminary data.</text>
</comment>
<dbReference type="Proteomes" id="UP000499080">
    <property type="component" value="Unassembled WGS sequence"/>
</dbReference>
<dbReference type="AlphaFoldDB" id="A0A4Y2IQG7"/>
<evidence type="ECO:0000313" key="2">
    <source>
        <dbReference type="Proteomes" id="UP000499080"/>
    </source>
</evidence>
<keyword evidence="2" id="KW-1185">Reference proteome</keyword>
<proteinExistence type="predicted"/>
<protein>
    <submittedName>
        <fullName evidence="1">Uncharacterized protein</fullName>
    </submittedName>
</protein>
<organism evidence="1 2">
    <name type="scientific">Araneus ventricosus</name>
    <name type="common">Orbweaver spider</name>
    <name type="synonym">Epeira ventricosa</name>
    <dbReference type="NCBI Taxonomy" id="182803"/>
    <lineage>
        <taxon>Eukaryota</taxon>
        <taxon>Metazoa</taxon>
        <taxon>Ecdysozoa</taxon>
        <taxon>Arthropoda</taxon>
        <taxon>Chelicerata</taxon>
        <taxon>Arachnida</taxon>
        <taxon>Araneae</taxon>
        <taxon>Araneomorphae</taxon>
        <taxon>Entelegynae</taxon>
        <taxon>Araneoidea</taxon>
        <taxon>Araneidae</taxon>
        <taxon>Araneus</taxon>
    </lineage>
</organism>